<evidence type="ECO:0000256" key="3">
    <source>
        <dbReference type="ARBA" id="ARBA00022475"/>
    </source>
</evidence>
<evidence type="ECO:0000256" key="15">
    <source>
        <dbReference type="ARBA" id="ARBA00023224"/>
    </source>
</evidence>
<feature type="domain" description="GAIN-B" evidence="20">
    <location>
        <begin position="639"/>
        <end position="839"/>
    </location>
</feature>
<dbReference type="GO" id="GO:0030246">
    <property type="term" value="F:carbohydrate binding"/>
    <property type="evidence" value="ECO:0007669"/>
    <property type="project" value="InterPro"/>
</dbReference>
<dbReference type="InterPro" id="IPR001879">
    <property type="entry name" value="GPCR_2_extracellular_dom"/>
</dbReference>
<dbReference type="Pfam" id="PF00002">
    <property type="entry name" value="7tm_2"/>
    <property type="match status" value="1"/>
</dbReference>
<evidence type="ECO:0000256" key="6">
    <source>
        <dbReference type="ARBA" id="ARBA00022729"/>
    </source>
</evidence>
<evidence type="ECO:0000256" key="18">
    <source>
        <dbReference type="SAM" id="SignalP"/>
    </source>
</evidence>
<keyword evidence="14" id="KW-0325">Glycoprotein</keyword>
<dbReference type="InterPro" id="IPR048072">
    <property type="entry name" value="7tmB2_latrophilin-like"/>
</dbReference>
<dbReference type="InterPro" id="IPR000922">
    <property type="entry name" value="Lectin_gal-bd_dom"/>
</dbReference>
<dbReference type="PROSITE" id="PS50221">
    <property type="entry name" value="GAIN_B"/>
    <property type="match status" value="1"/>
</dbReference>
<dbReference type="SMART" id="SM00008">
    <property type="entry name" value="HormR"/>
    <property type="match status" value="1"/>
</dbReference>
<keyword evidence="11 17" id="KW-0472">Membrane</keyword>
<name>A0A8B7YUX1_ACAPL</name>
<dbReference type="InterPro" id="IPR036445">
    <property type="entry name" value="GPCR_2_extracell_dom_sf"/>
</dbReference>
<evidence type="ECO:0000259" key="21">
    <source>
        <dbReference type="PROSITE" id="PS50227"/>
    </source>
</evidence>
<evidence type="ECO:0000256" key="16">
    <source>
        <dbReference type="SAM" id="MobiDB-lite"/>
    </source>
</evidence>
<keyword evidence="3" id="KW-1003">Cell membrane</keyword>
<dbReference type="Gene3D" id="2.60.120.740">
    <property type="match status" value="2"/>
</dbReference>
<evidence type="ECO:0000256" key="14">
    <source>
        <dbReference type="ARBA" id="ARBA00023180"/>
    </source>
</evidence>
<dbReference type="InterPro" id="IPR000742">
    <property type="entry name" value="EGF"/>
</dbReference>
<feature type="region of interest" description="Disordered" evidence="16">
    <location>
        <begin position="1121"/>
        <end position="1163"/>
    </location>
</feature>
<dbReference type="CDD" id="cd22827">
    <property type="entry name" value="Gal_Rha_Lectin_SUL-I-like"/>
    <property type="match status" value="1"/>
</dbReference>
<dbReference type="InterPro" id="IPR046338">
    <property type="entry name" value="GAIN_dom_sf"/>
</dbReference>
<keyword evidence="24" id="KW-1185">Reference proteome</keyword>
<keyword evidence="13" id="KW-0675">Receptor</keyword>
<dbReference type="PRINTS" id="PR00249">
    <property type="entry name" value="GPCRSECRETIN"/>
</dbReference>
<dbReference type="GO" id="GO:0007166">
    <property type="term" value="P:cell surface receptor signaling pathway"/>
    <property type="evidence" value="ECO:0007669"/>
    <property type="project" value="InterPro"/>
</dbReference>
<dbReference type="InterPro" id="IPR016187">
    <property type="entry name" value="CTDL_fold"/>
</dbReference>
<dbReference type="PANTHER" id="PTHR12011">
    <property type="entry name" value="ADHESION G-PROTEIN COUPLED RECEPTOR"/>
    <property type="match status" value="1"/>
</dbReference>
<feature type="signal peptide" evidence="18">
    <location>
        <begin position="1"/>
        <end position="25"/>
    </location>
</feature>
<dbReference type="PROSITE" id="PS50228">
    <property type="entry name" value="SUEL_LECTIN"/>
    <property type="match status" value="2"/>
</dbReference>
<dbReference type="SMART" id="SM00034">
    <property type="entry name" value="CLECT"/>
    <property type="match status" value="1"/>
</dbReference>
<evidence type="ECO:0000256" key="5">
    <source>
        <dbReference type="ARBA" id="ARBA00022692"/>
    </source>
</evidence>
<feature type="transmembrane region" description="Helical" evidence="17">
    <location>
        <begin position="993"/>
        <end position="1019"/>
    </location>
</feature>
<evidence type="ECO:0000256" key="8">
    <source>
        <dbReference type="ARBA" id="ARBA00022837"/>
    </source>
</evidence>
<feature type="compositionally biased region" description="Polar residues" evidence="16">
    <location>
        <begin position="1146"/>
        <end position="1155"/>
    </location>
</feature>
<proteinExistence type="inferred from homology"/>
<evidence type="ECO:0000259" key="20">
    <source>
        <dbReference type="PROSITE" id="PS50221"/>
    </source>
</evidence>
<dbReference type="InterPro" id="IPR016186">
    <property type="entry name" value="C-type_lectin-like/link_sf"/>
</dbReference>
<evidence type="ECO:0000259" key="23">
    <source>
        <dbReference type="PROSITE" id="PS50261"/>
    </source>
</evidence>
<dbReference type="SMART" id="SM00303">
    <property type="entry name" value="GPS"/>
    <property type="match status" value="1"/>
</dbReference>
<feature type="domain" description="C-type lectin" evidence="19">
    <location>
        <begin position="61"/>
        <end position="190"/>
    </location>
</feature>
<dbReference type="CDD" id="cd15440">
    <property type="entry name" value="7tmB2_latrophilin-like_invertebrate"/>
    <property type="match status" value="1"/>
</dbReference>
<dbReference type="SUPFAM" id="SSF56436">
    <property type="entry name" value="C-type lectin-like"/>
    <property type="match status" value="1"/>
</dbReference>
<feature type="domain" description="SUEL-type lectin" evidence="22">
    <location>
        <begin position="226"/>
        <end position="324"/>
    </location>
</feature>
<feature type="domain" description="G-protein coupled receptors family 2 profile 2" evidence="23">
    <location>
        <begin position="850"/>
        <end position="1089"/>
    </location>
</feature>
<comment type="similarity">
    <text evidence="2">Belongs to the G-protein coupled receptor 2 family. Adhesion G-protein coupled receptor (ADGR) subfamily.</text>
</comment>
<dbReference type="GO" id="GO:0005886">
    <property type="term" value="C:plasma membrane"/>
    <property type="evidence" value="ECO:0007669"/>
    <property type="project" value="UniProtKB-SubCell"/>
</dbReference>
<evidence type="ECO:0000256" key="11">
    <source>
        <dbReference type="ARBA" id="ARBA00023136"/>
    </source>
</evidence>
<dbReference type="PROSITE" id="PS50227">
    <property type="entry name" value="G_PROTEIN_RECEP_F2_3"/>
    <property type="match status" value="1"/>
</dbReference>
<dbReference type="FunFam" id="1.20.1070.10:FF:000054">
    <property type="entry name" value="Adhesion G protein-coupled receptor E3"/>
    <property type="match status" value="1"/>
</dbReference>
<feature type="domain" description="SUEL-type lectin" evidence="22">
    <location>
        <begin position="331"/>
        <end position="427"/>
    </location>
</feature>
<dbReference type="Gene3D" id="1.20.1070.10">
    <property type="entry name" value="Rhodopsin 7-helix transmembrane proteins"/>
    <property type="match status" value="1"/>
</dbReference>
<sequence>MECLRSCIVLVLLGGAKLSAPTVLAFGDPNSVFCYSNPCQNNGTCVNMRRPGSDQSLSFCKNDLCYKLILERNTWEEATIACSVMGASLVSLDTSEKEQALVNTIKDYRLHRTQSSPNNPGGFWSSGNNLLLEDQWTWGADPNRPVMSGSFPPYVSRTRRCLMLNTDLMIWSRIQLATEICERRLYFACELTPEALYQERTFQCLCEEGYFGEFCERTLDLQTETVCSDALLNLTCDLNKHLTIIRGTYHLDSGREVCSETSGVRPTVNCVLRTNLNHFLENKHLSKCEGRQRCTTIVADDTIRSSDDWCLSHPIYAKVEYGCQDTFSMHTCQSSMAKLSCENSTGQPFIRVEVATYGRLHSSAHCADSTLQPGQLPVTDCRSINTLDLVAGRCNGLPSCNIQASDDVFGDPCKGVYKKLDITYRCVENLTAASATYPLTYGIATLPPPVLCPAVNHSGVVWRPTREGQSDVQRCPNGQDGLAYWLCDRQTHGQWSTMGPDLSRCTSPWINNIYKQIESGSESASFLAKLVLNNTASSTAQNSDFQKSLSLMDDLLKLQDKQLLRLDEEEQQSTVEAFGEIVIKFGSNVLDSDKQDTWASLTANDGSSESSAAVTPTDVTENLENTGFLVAQYLGPDKSHVTIHSENILMAVEVVPKEKTGKAVYFQDTRKTDDGTNSVRHTITLPPSATNITGIGSTQVVFLVYESLGEYLTDTAIDEGVQGIRGSLNESDYALDNKTDGSIGLMLNSAVVSASAKKHEEQLTTFENEEEIQLTIKHALPNITGNVTCVFWNTSKSLGKSGAWSNNGCRLVSSNLTHSICACNHLTNFAILMDVTGTHTTIAPVHEKILTVLTYVGCAVSIVCLLLSFCAFTFFKNIWSLRVTIHRNLCFMLLVANALFVAGVEQTQIKTLCSVIAGLLQYSFLSAFVWMSLEAVQFYIMLVHVFSTQSRRWPYYLAGYGIPAIVVGVSAGINHSGYGTDRYCWLTTDDSFIWSFTGPVAIIIAVNLVLLVVSLRIAYSSRSSINKGITQNDIRPWIKGATTLLFLLGITWGIGFFFINQQSLVMAYIFTILNSLQGLFIFIFYCLGNERVNSELRKFLNRQEWLPACIRKRYGRDTTSSHSWSQKGATIARRQTRRHEEYRNKSAVTIQSESAPPTPLEHMYQDTNPVITVKLVDEDDNEGTNTETETTNVAFDTDSLAETTTIADTSQSGRSWLHSATNTAGAGNKTGSGNRYPTINHE</sequence>
<evidence type="ECO:0000256" key="13">
    <source>
        <dbReference type="ARBA" id="ARBA00023170"/>
    </source>
</evidence>
<keyword evidence="8" id="KW-0106">Calcium</keyword>
<feature type="transmembrane region" description="Helical" evidence="17">
    <location>
        <begin position="1065"/>
        <end position="1088"/>
    </location>
</feature>
<reference evidence="25" key="1">
    <citation type="submission" date="2025-08" db="UniProtKB">
        <authorList>
            <consortium name="RefSeq"/>
        </authorList>
    </citation>
    <scope>IDENTIFICATION</scope>
</reference>
<evidence type="ECO:0000256" key="1">
    <source>
        <dbReference type="ARBA" id="ARBA00004651"/>
    </source>
</evidence>
<keyword evidence="6 18" id="KW-0732">Signal</keyword>
<evidence type="ECO:0000256" key="10">
    <source>
        <dbReference type="ARBA" id="ARBA00023040"/>
    </source>
</evidence>
<feature type="chain" id="PRO_5034867842" evidence="18">
    <location>
        <begin position="26"/>
        <end position="1242"/>
    </location>
</feature>
<dbReference type="GO" id="GO:0004930">
    <property type="term" value="F:G protein-coupled receptor activity"/>
    <property type="evidence" value="ECO:0007669"/>
    <property type="project" value="UniProtKB-KW"/>
</dbReference>
<dbReference type="PROSITE" id="PS50261">
    <property type="entry name" value="G_PROTEIN_RECEP_F2_4"/>
    <property type="match status" value="1"/>
</dbReference>
<evidence type="ECO:0000256" key="2">
    <source>
        <dbReference type="ARBA" id="ARBA00007343"/>
    </source>
</evidence>
<evidence type="ECO:0000256" key="12">
    <source>
        <dbReference type="ARBA" id="ARBA00023157"/>
    </source>
</evidence>
<dbReference type="InterPro" id="IPR017983">
    <property type="entry name" value="GPCR_2_secretin-like_CS"/>
</dbReference>
<comment type="subcellular location">
    <subcellularLocation>
        <location evidence="1">Cell membrane</location>
        <topology evidence="1">Multi-pass membrane protein</topology>
    </subcellularLocation>
</comment>
<dbReference type="Proteomes" id="UP000694845">
    <property type="component" value="Unplaced"/>
</dbReference>
<evidence type="ECO:0000256" key="9">
    <source>
        <dbReference type="ARBA" id="ARBA00022989"/>
    </source>
</evidence>
<organism evidence="24 25">
    <name type="scientific">Acanthaster planci</name>
    <name type="common">Crown-of-thorns starfish</name>
    <dbReference type="NCBI Taxonomy" id="133434"/>
    <lineage>
        <taxon>Eukaryota</taxon>
        <taxon>Metazoa</taxon>
        <taxon>Echinodermata</taxon>
        <taxon>Eleutherozoa</taxon>
        <taxon>Asterozoa</taxon>
        <taxon>Asteroidea</taxon>
        <taxon>Valvatacea</taxon>
        <taxon>Valvatida</taxon>
        <taxon>Acanthasteridae</taxon>
        <taxon>Acanthaster</taxon>
    </lineage>
</organism>
<evidence type="ECO:0000313" key="24">
    <source>
        <dbReference type="Proteomes" id="UP000694845"/>
    </source>
</evidence>
<dbReference type="InterPro" id="IPR057244">
    <property type="entry name" value="GAIN_B"/>
</dbReference>
<dbReference type="Pfam" id="PF02793">
    <property type="entry name" value="HRM"/>
    <property type="match status" value="1"/>
</dbReference>
<dbReference type="GeneID" id="110982766"/>
<dbReference type="InterPro" id="IPR001304">
    <property type="entry name" value="C-type_lectin-like"/>
</dbReference>
<feature type="transmembrane region" description="Helical" evidence="17">
    <location>
        <begin position="953"/>
        <end position="973"/>
    </location>
</feature>
<dbReference type="CDD" id="cd00037">
    <property type="entry name" value="CLECT"/>
    <property type="match status" value="1"/>
</dbReference>
<feature type="region of interest" description="Disordered" evidence="16">
    <location>
        <begin position="1207"/>
        <end position="1242"/>
    </location>
</feature>
<dbReference type="Pfam" id="PF01825">
    <property type="entry name" value="GPS"/>
    <property type="match status" value="1"/>
</dbReference>
<feature type="transmembrane region" description="Helical" evidence="17">
    <location>
        <begin position="852"/>
        <end position="875"/>
    </location>
</feature>
<evidence type="ECO:0000259" key="22">
    <source>
        <dbReference type="PROSITE" id="PS50228"/>
    </source>
</evidence>
<feature type="domain" description="G-protein coupled receptors family 2 profile 1" evidence="21">
    <location>
        <begin position="425"/>
        <end position="509"/>
    </location>
</feature>
<protein>
    <submittedName>
        <fullName evidence="25">Adhesion G protein-coupled receptor L2-like isoform X1</fullName>
    </submittedName>
</protein>
<dbReference type="RefSeq" id="XP_022097098.1">
    <property type="nucleotide sequence ID" value="XM_022241406.1"/>
</dbReference>
<accession>A0A8B7YUX1</accession>
<dbReference type="InterPro" id="IPR000203">
    <property type="entry name" value="GPS"/>
</dbReference>
<evidence type="ECO:0000313" key="25">
    <source>
        <dbReference type="RefSeq" id="XP_022097098.1"/>
    </source>
</evidence>
<keyword evidence="7" id="KW-0677">Repeat</keyword>
<dbReference type="PROSITE" id="PS01186">
    <property type="entry name" value="EGF_2"/>
    <property type="match status" value="1"/>
</dbReference>
<gene>
    <name evidence="25" type="primary">LOC110982766</name>
</gene>
<keyword evidence="4" id="KW-0245">EGF-like domain</keyword>
<keyword evidence="10" id="KW-0297">G-protein coupled receptor</keyword>
<keyword evidence="9 17" id="KW-1133">Transmembrane helix</keyword>
<dbReference type="Gene3D" id="4.10.1240.10">
    <property type="entry name" value="GPCR, family 2, extracellular hormone receptor domain"/>
    <property type="match status" value="1"/>
</dbReference>
<feature type="transmembrane region" description="Helical" evidence="17">
    <location>
        <begin position="887"/>
        <end position="904"/>
    </location>
</feature>
<keyword evidence="12" id="KW-1015">Disulfide bond</keyword>
<dbReference type="Pfam" id="PF02140">
    <property type="entry name" value="SUEL_Lectin"/>
    <property type="match status" value="1"/>
</dbReference>
<feature type="transmembrane region" description="Helical" evidence="17">
    <location>
        <begin position="1040"/>
        <end position="1059"/>
    </location>
</feature>
<dbReference type="PANTHER" id="PTHR12011:SF471">
    <property type="entry name" value="G-PROTEIN COUPLED RECEPTORS FAMILY 2 PROFILE 2 DOMAIN-CONTAINING PROTEIN"/>
    <property type="match status" value="1"/>
</dbReference>
<dbReference type="KEGG" id="aplc:110982766"/>
<evidence type="ECO:0000256" key="17">
    <source>
        <dbReference type="SAM" id="Phobius"/>
    </source>
</evidence>
<dbReference type="GO" id="GO:0007189">
    <property type="term" value="P:adenylate cyclase-activating G protein-coupled receptor signaling pathway"/>
    <property type="evidence" value="ECO:0007669"/>
    <property type="project" value="TreeGrafter"/>
</dbReference>
<evidence type="ECO:0000256" key="7">
    <source>
        <dbReference type="ARBA" id="ARBA00022737"/>
    </source>
</evidence>
<keyword evidence="15" id="KW-0807">Transducer</keyword>
<feature type="transmembrane region" description="Helical" evidence="17">
    <location>
        <begin position="924"/>
        <end position="946"/>
    </location>
</feature>
<dbReference type="Gene3D" id="2.60.220.50">
    <property type="match status" value="1"/>
</dbReference>
<dbReference type="Gene3D" id="1.25.40.610">
    <property type="match status" value="1"/>
</dbReference>
<dbReference type="Gene3D" id="2.10.25.10">
    <property type="entry name" value="Laminin"/>
    <property type="match status" value="1"/>
</dbReference>
<dbReference type="InterPro" id="IPR000832">
    <property type="entry name" value="GPCR_2_secretin-like"/>
</dbReference>
<dbReference type="PROSITE" id="PS50041">
    <property type="entry name" value="C_TYPE_LECTIN_2"/>
    <property type="match status" value="1"/>
</dbReference>
<keyword evidence="5 17" id="KW-0812">Transmembrane</keyword>
<dbReference type="OrthoDB" id="1100386at2759"/>
<dbReference type="AlphaFoldDB" id="A0A8B7YUX1"/>
<dbReference type="InterPro" id="IPR017981">
    <property type="entry name" value="GPCR_2-like_7TM"/>
</dbReference>
<dbReference type="Gene3D" id="3.10.100.10">
    <property type="entry name" value="Mannose-Binding Protein A, subunit A"/>
    <property type="match status" value="1"/>
</dbReference>
<evidence type="ECO:0000256" key="4">
    <source>
        <dbReference type="ARBA" id="ARBA00022536"/>
    </source>
</evidence>
<evidence type="ECO:0000259" key="19">
    <source>
        <dbReference type="PROSITE" id="PS50041"/>
    </source>
</evidence>
<dbReference type="PROSITE" id="PS00022">
    <property type="entry name" value="EGF_1"/>
    <property type="match status" value="1"/>
</dbReference>
<dbReference type="InterPro" id="IPR043159">
    <property type="entry name" value="Lectin_gal-bd_sf"/>
</dbReference>
<dbReference type="PROSITE" id="PS00650">
    <property type="entry name" value="G_PROTEIN_RECEP_F2_2"/>
    <property type="match status" value="1"/>
</dbReference>